<evidence type="ECO:0000313" key="3">
    <source>
        <dbReference type="Proteomes" id="UP000011185"/>
    </source>
</evidence>
<evidence type="ECO:0000256" key="1">
    <source>
        <dbReference type="SAM" id="Phobius"/>
    </source>
</evidence>
<dbReference type="VEuPathDB" id="MicrosporidiaDB:THOM_0619"/>
<protein>
    <submittedName>
        <fullName evidence="2">Uncharacterized protein</fullName>
    </submittedName>
</protein>
<feature type="transmembrane region" description="Helical" evidence="1">
    <location>
        <begin position="180"/>
        <end position="212"/>
    </location>
</feature>
<keyword evidence="1" id="KW-1133">Transmembrane helix</keyword>
<feature type="transmembrane region" description="Helical" evidence="1">
    <location>
        <begin position="12"/>
        <end position="35"/>
    </location>
</feature>
<evidence type="ECO:0000313" key="2">
    <source>
        <dbReference type="EMBL" id="ELQ76389.1"/>
    </source>
</evidence>
<gene>
    <name evidence="2" type="ORF">THOM_0619</name>
</gene>
<dbReference type="AlphaFoldDB" id="L7JY77"/>
<sequence>MIKKYIRKIETIPMLISYHTCLFPWLMSILCIVIYENQNKNKKHGIFSDVKRANPPMNNNALQIYEDLRACMFARIAGSHIVADETKLKPQSTGLRKMQSSNMVYSGNQLIGVYAPVHYGASERNKDEQHCLIPVSLEGGSNDVEGNSMLQLNEEHYYEVISVDKHDRNVQQKKELSHQFITLLAALIGCSFGMCCFSLFLCIGACLMFIYITMR</sequence>
<keyword evidence="1" id="KW-0812">Transmembrane</keyword>
<reference evidence="2 3" key="1">
    <citation type="journal article" date="2012" name="PLoS Pathog.">
        <title>The genome of the obligate intracellular parasite Trachipleistophora hominis: new insights into microsporidian genome dynamics and reductive evolution.</title>
        <authorList>
            <person name="Heinz E."/>
            <person name="Williams T.A."/>
            <person name="Nakjang S."/>
            <person name="Noel C.J."/>
            <person name="Swan D.C."/>
            <person name="Goldberg A.V."/>
            <person name="Harris S.R."/>
            <person name="Weinmaier T."/>
            <person name="Markert S."/>
            <person name="Becher D."/>
            <person name="Bernhardt J."/>
            <person name="Dagan T."/>
            <person name="Hacker C."/>
            <person name="Lucocq J.M."/>
            <person name="Schweder T."/>
            <person name="Rattei T."/>
            <person name="Hall N."/>
            <person name="Hirt R.P."/>
            <person name="Embley T.M."/>
        </authorList>
    </citation>
    <scope>NUCLEOTIDE SEQUENCE [LARGE SCALE GENOMIC DNA]</scope>
</reference>
<name>L7JY77_TRAHO</name>
<accession>L7JY77</accession>
<dbReference type="Proteomes" id="UP000011185">
    <property type="component" value="Unassembled WGS sequence"/>
</dbReference>
<dbReference type="EMBL" id="JH993851">
    <property type="protein sequence ID" value="ELQ76389.1"/>
    <property type="molecule type" value="Genomic_DNA"/>
</dbReference>
<organism evidence="2 3">
    <name type="scientific">Trachipleistophora hominis</name>
    <name type="common">Microsporidian parasite</name>
    <dbReference type="NCBI Taxonomy" id="72359"/>
    <lineage>
        <taxon>Eukaryota</taxon>
        <taxon>Fungi</taxon>
        <taxon>Fungi incertae sedis</taxon>
        <taxon>Microsporidia</taxon>
        <taxon>Pleistophoridae</taxon>
        <taxon>Trachipleistophora</taxon>
    </lineage>
</organism>
<keyword evidence="1" id="KW-0472">Membrane</keyword>
<keyword evidence="3" id="KW-1185">Reference proteome</keyword>
<proteinExistence type="predicted"/>
<dbReference type="HOGENOM" id="CLU_1284082_0_0_1"/>
<dbReference type="InParanoid" id="L7JY77"/>